<evidence type="ECO:0000256" key="8">
    <source>
        <dbReference type="RuleBase" id="RU364100"/>
    </source>
</evidence>
<keyword evidence="7" id="KW-0456">Lyase</keyword>
<evidence type="ECO:0000256" key="1">
    <source>
        <dbReference type="ARBA" id="ARBA00008136"/>
    </source>
</evidence>
<evidence type="ECO:0000313" key="10">
    <source>
        <dbReference type="Proteomes" id="UP000054513"/>
    </source>
</evidence>
<keyword evidence="6" id="KW-0238">DNA-binding</keyword>
<organism evidence="9 10">
    <name type="scientific">Pseudomonas savastanoi</name>
    <name type="common">Pseudomonas syringae pv. savastanoi</name>
    <dbReference type="NCBI Taxonomy" id="29438"/>
    <lineage>
        <taxon>Bacteria</taxon>
        <taxon>Pseudomonadati</taxon>
        <taxon>Pseudomonadota</taxon>
        <taxon>Gammaproteobacteria</taxon>
        <taxon>Pseudomonadales</taxon>
        <taxon>Pseudomonadaceae</taxon>
        <taxon>Pseudomonas</taxon>
    </lineage>
</organism>
<dbReference type="InterPro" id="IPR036590">
    <property type="entry name" value="SRAP-like"/>
</dbReference>
<sequence length="230" mass="26340">MCGRFVMFRSMDEYVQELDPQGDLFAKVDKTPIKRYNIAPSTDVQVIHAEPDGPEIDSVHWGWKREVTWPKPKMVQPINARIETIARGRFYKTLFPDHRALIPADGWYEWIKEPGDEKKQPFFIRLKTRKPMFFAGLAQVELGPSADEPAGMVIITADAQGGMIDVHDRRPVVLSPELAREWLSPDLTKDRAKEIARDCGQPAEDFEWYPVSKDVGNVRNNGEYLIKSIT</sequence>
<dbReference type="GO" id="GO:0106300">
    <property type="term" value="P:protein-DNA covalent cross-linking repair"/>
    <property type="evidence" value="ECO:0007669"/>
    <property type="project" value="InterPro"/>
</dbReference>
<reference evidence="9 10" key="1">
    <citation type="submission" date="2015-09" db="EMBL/GenBank/DDBJ databases">
        <title>Genome sequence of ICMP 19499.</title>
        <authorList>
            <person name="Visnovsky S.B."/>
            <person name="Lu A."/>
            <person name="Panda P."/>
            <person name="Pitman A.R."/>
        </authorList>
    </citation>
    <scope>NUCLEOTIDE SEQUENCE [LARGE SCALE GENOMIC DNA]</scope>
    <source>
        <strain evidence="9 10">ICMP 19499</strain>
    </source>
</reference>
<protein>
    <recommendedName>
        <fullName evidence="8">Abasic site processing protein</fullName>
        <ecNumber evidence="8">3.4.-.-</ecNumber>
    </recommendedName>
</protein>
<dbReference type="Proteomes" id="UP000054513">
    <property type="component" value="Unassembled WGS sequence"/>
</dbReference>
<evidence type="ECO:0000256" key="7">
    <source>
        <dbReference type="ARBA" id="ARBA00023239"/>
    </source>
</evidence>
<evidence type="ECO:0000256" key="4">
    <source>
        <dbReference type="ARBA" id="ARBA00022801"/>
    </source>
</evidence>
<accession>A0AAW3M722</accession>
<dbReference type="PANTHER" id="PTHR13604:SF0">
    <property type="entry name" value="ABASIC SITE PROCESSING PROTEIN HMCES"/>
    <property type="match status" value="1"/>
</dbReference>
<evidence type="ECO:0000313" key="9">
    <source>
        <dbReference type="EMBL" id="KTC62375.1"/>
    </source>
</evidence>
<dbReference type="EMBL" id="LKCI01000001">
    <property type="protein sequence ID" value="KTC62375.1"/>
    <property type="molecule type" value="Genomic_DNA"/>
</dbReference>
<comment type="caution">
    <text evidence="9">The sequence shown here is derived from an EMBL/GenBank/DDBJ whole genome shotgun (WGS) entry which is preliminary data.</text>
</comment>
<dbReference type="PANTHER" id="PTHR13604">
    <property type="entry name" value="DC12-RELATED"/>
    <property type="match status" value="1"/>
</dbReference>
<evidence type="ECO:0000256" key="5">
    <source>
        <dbReference type="ARBA" id="ARBA00023124"/>
    </source>
</evidence>
<comment type="similarity">
    <text evidence="1 8">Belongs to the SOS response-associated peptidase family.</text>
</comment>
<dbReference type="GO" id="GO:0008233">
    <property type="term" value="F:peptidase activity"/>
    <property type="evidence" value="ECO:0007669"/>
    <property type="project" value="UniProtKB-KW"/>
</dbReference>
<dbReference type="EC" id="3.4.-.-" evidence="8"/>
<dbReference type="RefSeq" id="WP_024666807.1">
    <property type="nucleotide sequence ID" value="NZ_LKCI01000001.1"/>
</dbReference>
<evidence type="ECO:0000256" key="3">
    <source>
        <dbReference type="ARBA" id="ARBA00022763"/>
    </source>
</evidence>
<dbReference type="InterPro" id="IPR003738">
    <property type="entry name" value="SRAP"/>
</dbReference>
<dbReference type="GO" id="GO:0006508">
    <property type="term" value="P:proteolysis"/>
    <property type="evidence" value="ECO:0007669"/>
    <property type="project" value="UniProtKB-KW"/>
</dbReference>
<proteinExistence type="inferred from homology"/>
<evidence type="ECO:0000256" key="6">
    <source>
        <dbReference type="ARBA" id="ARBA00023125"/>
    </source>
</evidence>
<evidence type="ECO:0000256" key="2">
    <source>
        <dbReference type="ARBA" id="ARBA00022670"/>
    </source>
</evidence>
<dbReference type="AlphaFoldDB" id="A0AAW3M722"/>
<dbReference type="SUPFAM" id="SSF143081">
    <property type="entry name" value="BB1717-like"/>
    <property type="match status" value="1"/>
</dbReference>
<name>A0AAW3M722_PSESS</name>
<keyword evidence="2 8" id="KW-0645">Protease</keyword>
<keyword evidence="5" id="KW-0190">Covalent protein-DNA linkage</keyword>
<dbReference type="Gene3D" id="3.90.1680.10">
    <property type="entry name" value="SOS response associated peptidase-like"/>
    <property type="match status" value="1"/>
</dbReference>
<dbReference type="Pfam" id="PF02586">
    <property type="entry name" value="SRAP"/>
    <property type="match status" value="1"/>
</dbReference>
<keyword evidence="3" id="KW-0227">DNA damage</keyword>
<dbReference type="GO" id="GO:0016829">
    <property type="term" value="F:lyase activity"/>
    <property type="evidence" value="ECO:0007669"/>
    <property type="project" value="UniProtKB-KW"/>
</dbReference>
<dbReference type="GO" id="GO:0003697">
    <property type="term" value="F:single-stranded DNA binding"/>
    <property type="evidence" value="ECO:0007669"/>
    <property type="project" value="InterPro"/>
</dbReference>
<keyword evidence="4 8" id="KW-0378">Hydrolase</keyword>
<gene>
    <name evidence="9" type="ORF">AO287_26285</name>
</gene>